<evidence type="ECO:0000256" key="1">
    <source>
        <dbReference type="SAM" id="MobiDB-lite"/>
    </source>
</evidence>
<feature type="region of interest" description="Disordered" evidence="1">
    <location>
        <begin position="1005"/>
        <end position="1030"/>
    </location>
</feature>
<feature type="region of interest" description="Disordered" evidence="1">
    <location>
        <begin position="1342"/>
        <end position="1362"/>
    </location>
</feature>
<feature type="compositionally biased region" description="Basic and acidic residues" evidence="1">
    <location>
        <begin position="59"/>
        <end position="68"/>
    </location>
</feature>
<evidence type="ECO:0000256" key="2">
    <source>
        <dbReference type="SAM" id="Phobius"/>
    </source>
</evidence>
<dbReference type="OrthoDB" id="552365at2759"/>
<name>D8TIK0_VOLCA</name>
<dbReference type="RefSeq" id="XP_002946262.1">
    <property type="nucleotide sequence ID" value="XM_002946216.1"/>
</dbReference>
<feature type="transmembrane region" description="Helical" evidence="2">
    <location>
        <begin position="1752"/>
        <end position="1772"/>
    </location>
</feature>
<evidence type="ECO:0000313" key="4">
    <source>
        <dbReference type="Proteomes" id="UP000001058"/>
    </source>
</evidence>
<feature type="region of interest" description="Disordered" evidence="1">
    <location>
        <begin position="1127"/>
        <end position="1148"/>
    </location>
</feature>
<feature type="compositionally biased region" description="Gly residues" evidence="1">
    <location>
        <begin position="1134"/>
        <end position="1143"/>
    </location>
</feature>
<evidence type="ECO:0000313" key="3">
    <source>
        <dbReference type="EMBL" id="EFJ53257.1"/>
    </source>
</evidence>
<feature type="transmembrane region" description="Helical" evidence="2">
    <location>
        <begin position="360"/>
        <end position="379"/>
    </location>
</feature>
<feature type="region of interest" description="Disordered" evidence="1">
    <location>
        <begin position="1078"/>
        <end position="1110"/>
    </location>
</feature>
<feature type="region of interest" description="Disordered" evidence="1">
    <location>
        <begin position="1"/>
        <end position="68"/>
    </location>
</feature>
<feature type="region of interest" description="Disordered" evidence="1">
    <location>
        <begin position="601"/>
        <end position="644"/>
    </location>
</feature>
<feature type="region of interest" description="Disordered" evidence="1">
    <location>
        <begin position="1197"/>
        <end position="1220"/>
    </location>
</feature>
<dbReference type="Proteomes" id="UP000001058">
    <property type="component" value="Unassembled WGS sequence"/>
</dbReference>
<keyword evidence="2" id="KW-1133">Transmembrane helix</keyword>
<accession>D8TIK0</accession>
<reference evidence="3 4" key="1">
    <citation type="journal article" date="2010" name="Science">
        <title>Genomic analysis of organismal complexity in the multicellular green alga Volvox carteri.</title>
        <authorList>
            <person name="Prochnik S.E."/>
            <person name="Umen J."/>
            <person name="Nedelcu A.M."/>
            <person name="Hallmann A."/>
            <person name="Miller S.M."/>
            <person name="Nishii I."/>
            <person name="Ferris P."/>
            <person name="Kuo A."/>
            <person name="Mitros T."/>
            <person name="Fritz-Laylin L.K."/>
            <person name="Hellsten U."/>
            <person name="Chapman J."/>
            <person name="Simakov O."/>
            <person name="Rensing S.A."/>
            <person name="Terry A."/>
            <person name="Pangilinan J."/>
            <person name="Kapitonov V."/>
            <person name="Jurka J."/>
            <person name="Salamov A."/>
            <person name="Shapiro H."/>
            <person name="Schmutz J."/>
            <person name="Grimwood J."/>
            <person name="Lindquist E."/>
            <person name="Lucas S."/>
            <person name="Grigoriev I.V."/>
            <person name="Schmitt R."/>
            <person name="Kirk D."/>
            <person name="Rokhsar D.S."/>
        </authorList>
    </citation>
    <scope>NUCLEOTIDE SEQUENCE [LARGE SCALE GENOMIC DNA]</scope>
    <source>
        <strain evidence="4">f. Nagariensis / Eve</strain>
    </source>
</reference>
<keyword evidence="2" id="KW-0812">Transmembrane</keyword>
<feature type="region of interest" description="Disordered" evidence="1">
    <location>
        <begin position="1400"/>
        <end position="1452"/>
    </location>
</feature>
<feature type="region of interest" description="Disordered" evidence="1">
    <location>
        <begin position="1795"/>
        <end position="1815"/>
    </location>
</feature>
<organism evidence="4">
    <name type="scientific">Volvox carteri f. nagariensis</name>
    <dbReference type="NCBI Taxonomy" id="3068"/>
    <lineage>
        <taxon>Eukaryota</taxon>
        <taxon>Viridiplantae</taxon>
        <taxon>Chlorophyta</taxon>
        <taxon>core chlorophytes</taxon>
        <taxon>Chlorophyceae</taxon>
        <taxon>CS clade</taxon>
        <taxon>Chlamydomonadales</taxon>
        <taxon>Volvocaceae</taxon>
        <taxon>Volvox</taxon>
    </lineage>
</organism>
<feature type="transmembrane region" description="Helical" evidence="2">
    <location>
        <begin position="118"/>
        <end position="136"/>
    </location>
</feature>
<dbReference type="KEGG" id="vcn:VOLCADRAFT_86357"/>
<feature type="compositionally biased region" description="Pro residues" evidence="1">
    <location>
        <begin position="1006"/>
        <end position="1021"/>
    </location>
</feature>
<feature type="compositionally biased region" description="Low complexity" evidence="1">
    <location>
        <begin position="1078"/>
        <end position="1092"/>
    </location>
</feature>
<gene>
    <name evidence="3" type="ORF">VOLCADRAFT_86357</name>
</gene>
<feature type="region of interest" description="Disordered" evidence="1">
    <location>
        <begin position="526"/>
        <end position="559"/>
    </location>
</feature>
<feature type="transmembrane region" description="Helical" evidence="2">
    <location>
        <begin position="440"/>
        <end position="464"/>
    </location>
</feature>
<feature type="compositionally biased region" description="Basic and acidic residues" evidence="1">
    <location>
        <begin position="1199"/>
        <end position="1210"/>
    </location>
</feature>
<feature type="compositionally biased region" description="Basic and acidic residues" evidence="1">
    <location>
        <begin position="26"/>
        <end position="35"/>
    </location>
</feature>
<dbReference type="GeneID" id="9624294"/>
<feature type="transmembrane region" description="Helical" evidence="2">
    <location>
        <begin position="476"/>
        <end position="495"/>
    </location>
</feature>
<sequence>MSSKSNRSAKDSESRQPLPLLTSLDSPEKYDESRQEPQQSSKAIKLPESLAQAQAQTPRKQDELQDQQRHLAQGNEHFRHAQLARELAFSAFCLVVPLMLVAIPNMRDLQRQRQRQQQAFAAAAAAAAAAAGGSFSSTPPELSLLLEEGDPEEGVGSCGAQRAAGWLLPDFPCRADFLQQALHVFSRPRFYLLERAILMGDWVLLTWYAVHLTVVLFTGTLLVAGAVGAGRERSRPAQARMWVLRNPRGPAAGTTDGNSPRAAAASVAAGATPAAAATALLQRTWAAYREPLMLAGAPYKCGIVVLSHAVHWALRHGSVRPWHWRMTGAGGLGVATHTRPWTMAALAVASAACHRVRPRMLTLTAVCAGYACVVLTLLAHRMVGLRLVPEPPPPPMTQAVGLDLDLDLDLDLGLDGPTGHTTPREAYGGGSGRRNAALKALLRVLLVHGAPILYVSAPALLGLARSTAARLRGIRILTWSRIRIGAAAITMATTMTTARRRYWRFWAPVRSRGWWRWVAVGGRRKEEEQHPEVIEEQQEQREEGDGGRKAAKEGGRTTGWELAATAPEEKAEVVAAERLQQPPAQVAAAAAAAVAAISTAAPRPGSSSGAPHYLSRCRSGGEGGQLKRQQQQQQAQGPVSSAGEASGAAVSTAVADMPACPAAAAAAVSDAAETADAANPTAAVLASEATAVSGNSSRGRGLGGTAASTAAAAAAASAPPERPVSVLYNPSQKRRTTTMVLSAKYDIPNGMSYDEAAAALRAAATKAAHNVLTAATSRRNLVVVVRLYDGEDGTGAINTGDCSSSMGWSSRSGRLGCGGAAATTRRDCGGGSGGCSSLQNGGIGNVPGQVGEVGDGEREAGAGGASGAAASAASAAACGLVPRLRRCVSAAARQLGLREMALSGTMLQRQLQLQPRQSAAAAAAAAAAAGGLDAAAAAPPATAINGGDDCGASALPYIVPAVLPYDATGTGLAESAADSECRLYLPPNYLEPWAPVVHMGETPRLLLPPSPPPSPASPASPLPYLQSHHGNPNFASAPPLPYRPWPSGLVVVAAIPGSTASPVVVHPAETAGTAAELTEASEFDHSPSSSSSDGPRHDDESSSAAAGAPLRLSLPTDLIRRLMESVEDRPAADSGGGAGGGDGAVASAAATAGGEGPLAQQPARWLCSLPLLVAPEGPVGELRSLWQRMVGEVAAEGLEADREERGKGEEEGGEEGGSADGVPLAALRAALRAALPEGSGASAGADADAVQRSMAAGRQRQFLSPAMLAEEQPQQQLPDMSYCYSAVEGAAFHGHFAPLLEDIAAAATVATAAAGGGVRGGIGGGTAAASGFLAAASPNEEGVLAPSGGSRGVRSSCSGEGRGAEAGRQLLTIVLGYLEVLGLTACAEWLAAGSGTGGGGADDSFSGVVQTRAASPSPLTPESPPSISRREDAAAAHGRDSGGGGGGDNDVRPVQVRDLETASGVMNNHPLLLLLHSLRRRSAGQQQRQRQRCHQVRPWVPAAVRHVASHTVRATAAAAAAYRAMGGFADPVVEAAYTEWRIRGAPGGWGPLAAAAGVGGVGVVVTKLRLDRYGIDRSLVKALAGMLWLLSPMAGQYVRTSLLALLLQRRERPMGPKPGCVSTEGPAGRVDVTSAPSDGGGLPPPPPTRPVAAAAAEAVVMTSLPWYDALAAACTGLLASVLGLVTYTCSRPELDVRQDEAGFVFGIFAGRSVFPPIATQLRPVAQMLVSGGMAAVDFVHVRVLWGGAVRPALLVAAVAAVAAVNLGVSAALDARQRRAFTAAAGTFAGVAAAGRTGAGAGGKPPPGKSSESTAE</sequence>
<proteinExistence type="predicted"/>
<dbReference type="EMBL" id="GL378323">
    <property type="protein sequence ID" value="EFJ53257.1"/>
    <property type="molecule type" value="Genomic_DNA"/>
</dbReference>
<dbReference type="InParanoid" id="D8TIK0"/>
<feature type="compositionally biased region" description="Basic and acidic residues" evidence="1">
    <location>
        <begin position="526"/>
        <end position="555"/>
    </location>
</feature>
<feature type="transmembrane region" description="Helical" evidence="2">
    <location>
        <begin position="87"/>
        <end position="106"/>
    </location>
</feature>
<feature type="region of interest" description="Disordered" evidence="1">
    <location>
        <begin position="1615"/>
        <end position="1648"/>
    </location>
</feature>
<feature type="transmembrane region" description="Helical" evidence="2">
    <location>
        <begin position="208"/>
        <end position="230"/>
    </location>
</feature>
<protein>
    <submittedName>
        <fullName evidence="3">Uncharacterized protein</fullName>
    </submittedName>
</protein>
<keyword evidence="4" id="KW-1185">Reference proteome</keyword>
<feature type="compositionally biased region" description="Basic and acidic residues" evidence="1">
    <location>
        <begin position="1428"/>
        <end position="1440"/>
    </location>
</feature>
<keyword evidence="2" id="KW-0472">Membrane</keyword>
<feature type="compositionally biased region" description="Low complexity" evidence="1">
    <location>
        <begin position="626"/>
        <end position="644"/>
    </location>
</feature>